<dbReference type="InterPro" id="IPR037066">
    <property type="entry name" value="Plug_dom_sf"/>
</dbReference>
<feature type="domain" description="TonB-dependent receptor plug" evidence="13">
    <location>
        <begin position="95"/>
        <end position="194"/>
    </location>
</feature>
<comment type="caution">
    <text evidence="14">The sequence shown here is derived from an EMBL/GenBank/DDBJ whole genome shotgun (WGS) entry which is preliminary data.</text>
</comment>
<keyword evidence="4 10" id="KW-1134">Transmembrane beta strand</keyword>
<evidence type="ECO:0000256" key="9">
    <source>
        <dbReference type="ARBA" id="ARBA00023237"/>
    </source>
</evidence>
<accession>A0A5C8Z9H7</accession>
<evidence type="ECO:0000256" key="8">
    <source>
        <dbReference type="ARBA" id="ARBA00023170"/>
    </source>
</evidence>
<evidence type="ECO:0000313" key="14">
    <source>
        <dbReference type="EMBL" id="TXR53903.1"/>
    </source>
</evidence>
<dbReference type="InterPro" id="IPR000531">
    <property type="entry name" value="Beta-barrel_TonB"/>
</dbReference>
<sequence>MSDYRSFSTGNAFQARALQPVAGKTKLSKSIKAISMALVLAPLSSIGFAEEASSDESIETLTIKGNALYDVPSSEELTGYNVDAATVGTKTPASLKDIPQSITVLTNELIEDRGFVYLDDATKATPGLRTLTNDSGRSSIFSRGYEYDDLLIDGLPAPISSILGSLPSLSAIDRIEIMRGPSGLFSSTSELGGIMNLVRKRATEETQASVTAGYGSYGRYQAEADVSGALNNSGSVRGRVVASQVDNSSQTEGNDNINQSLYSTVEIDLTDRTELSVGLLYQTKDLTPNNGLPTYDDGSLIDVDTSTFIGADWNEFTSSSLDVFADLTHQFSNGGRGRVAARASSREADYEYAYSFDSADANGDFDSLRGAYAEAEQLALAIDASYSQPFEAFGHVSEFVVGIDHKQEDTDQTSAAAVVAGSFNVFDFDSSAISNSLFDFSNTSDSESTESEQAVYGKLTLRPVADLAVITGARMSRYEISTGTDEADGFAFTPYAGLVYDLTDSQALYASYSQVFNPQTEVDDNGDFIDPRVGQQYEAGIKGSYANGLLNSRLTVFQLTDKNRAYDEDDDDAYEASGELQVRGFEAEVSGQYGPLDILAGYTYMTTETISGSDNSRFTLMPEHSVNIWSKYNFTSENAVLRDASVGAGVTAVSEFSVYGTDITAPAYATVDASLSKSIGENLKMSFRVNNILDEKYYARVGSTLLFNFYGESRSYMANATYSF</sequence>
<dbReference type="PANTHER" id="PTHR32552">
    <property type="entry name" value="FERRICHROME IRON RECEPTOR-RELATED"/>
    <property type="match status" value="1"/>
</dbReference>
<evidence type="ECO:0000256" key="11">
    <source>
        <dbReference type="RuleBase" id="RU003357"/>
    </source>
</evidence>
<organism evidence="14 15">
    <name type="scientific">Reinekea thalattae</name>
    <dbReference type="NCBI Taxonomy" id="2593301"/>
    <lineage>
        <taxon>Bacteria</taxon>
        <taxon>Pseudomonadati</taxon>
        <taxon>Pseudomonadota</taxon>
        <taxon>Gammaproteobacteria</taxon>
        <taxon>Oceanospirillales</taxon>
        <taxon>Saccharospirillaceae</taxon>
        <taxon>Reinekea</taxon>
    </lineage>
</organism>
<keyword evidence="5 10" id="KW-0812">Transmembrane</keyword>
<dbReference type="OrthoDB" id="8663017at2"/>
<dbReference type="InterPro" id="IPR010105">
    <property type="entry name" value="TonB_sidphr_rcpt"/>
</dbReference>
<dbReference type="InterPro" id="IPR039426">
    <property type="entry name" value="TonB-dep_rcpt-like"/>
</dbReference>
<dbReference type="AlphaFoldDB" id="A0A5C8Z9H7"/>
<keyword evidence="3 10" id="KW-0813">Transport</keyword>
<evidence type="ECO:0000259" key="13">
    <source>
        <dbReference type="Pfam" id="PF07715"/>
    </source>
</evidence>
<dbReference type="GO" id="GO:0015344">
    <property type="term" value="F:siderophore uptake transmembrane transporter activity"/>
    <property type="evidence" value="ECO:0007669"/>
    <property type="project" value="TreeGrafter"/>
</dbReference>
<keyword evidence="15" id="KW-1185">Reference proteome</keyword>
<evidence type="ECO:0000256" key="3">
    <source>
        <dbReference type="ARBA" id="ARBA00022448"/>
    </source>
</evidence>
<proteinExistence type="inferred from homology"/>
<keyword evidence="8 14" id="KW-0675">Receptor</keyword>
<dbReference type="GO" id="GO:0009279">
    <property type="term" value="C:cell outer membrane"/>
    <property type="evidence" value="ECO:0007669"/>
    <property type="project" value="UniProtKB-SubCell"/>
</dbReference>
<dbReference type="Gene3D" id="2.40.170.20">
    <property type="entry name" value="TonB-dependent receptor, beta-barrel domain"/>
    <property type="match status" value="1"/>
</dbReference>
<dbReference type="InterPro" id="IPR012910">
    <property type="entry name" value="Plug_dom"/>
</dbReference>
<protein>
    <submittedName>
        <fullName evidence="14">TonB-dependent siderophore receptor</fullName>
    </submittedName>
</protein>
<dbReference type="CDD" id="cd01347">
    <property type="entry name" value="ligand_gated_channel"/>
    <property type="match status" value="1"/>
</dbReference>
<dbReference type="RefSeq" id="WP_147713302.1">
    <property type="nucleotide sequence ID" value="NZ_VKAD01000001.1"/>
</dbReference>
<dbReference type="Proteomes" id="UP000321764">
    <property type="component" value="Unassembled WGS sequence"/>
</dbReference>
<keyword evidence="7 10" id="KW-0472">Membrane</keyword>
<reference evidence="14 15" key="1">
    <citation type="submission" date="2019-07" db="EMBL/GenBank/DDBJ databases">
        <title>Reinekea sp. strain SSH23 genome sequencing and assembly.</title>
        <authorList>
            <person name="Kim I."/>
        </authorList>
    </citation>
    <scope>NUCLEOTIDE SEQUENCE [LARGE SCALE GENOMIC DNA]</scope>
    <source>
        <strain evidence="14 15">SSH23</strain>
    </source>
</reference>
<dbReference type="InterPro" id="IPR036942">
    <property type="entry name" value="Beta-barrel_TonB_sf"/>
</dbReference>
<dbReference type="NCBIfam" id="TIGR01783">
    <property type="entry name" value="TonB-siderophor"/>
    <property type="match status" value="1"/>
</dbReference>
<comment type="similarity">
    <text evidence="2 10 11">Belongs to the TonB-dependent receptor family.</text>
</comment>
<comment type="subcellular location">
    <subcellularLocation>
        <location evidence="1 10">Cell outer membrane</location>
        <topology evidence="1 10">Multi-pass membrane protein</topology>
    </subcellularLocation>
</comment>
<dbReference type="Pfam" id="PF07715">
    <property type="entry name" value="Plug"/>
    <property type="match status" value="1"/>
</dbReference>
<keyword evidence="6 11" id="KW-0798">TonB box</keyword>
<dbReference type="PROSITE" id="PS52016">
    <property type="entry name" value="TONB_DEPENDENT_REC_3"/>
    <property type="match status" value="1"/>
</dbReference>
<evidence type="ECO:0000256" key="2">
    <source>
        <dbReference type="ARBA" id="ARBA00009810"/>
    </source>
</evidence>
<evidence type="ECO:0000256" key="10">
    <source>
        <dbReference type="PROSITE-ProRule" id="PRU01360"/>
    </source>
</evidence>
<dbReference type="SUPFAM" id="SSF56935">
    <property type="entry name" value="Porins"/>
    <property type="match status" value="1"/>
</dbReference>
<evidence type="ECO:0000256" key="6">
    <source>
        <dbReference type="ARBA" id="ARBA00023077"/>
    </source>
</evidence>
<feature type="domain" description="TonB-dependent receptor-like beta-barrel" evidence="12">
    <location>
        <begin position="289"/>
        <end position="692"/>
    </location>
</feature>
<dbReference type="Gene3D" id="2.170.130.10">
    <property type="entry name" value="TonB-dependent receptor, plug domain"/>
    <property type="match status" value="1"/>
</dbReference>
<evidence type="ECO:0000256" key="1">
    <source>
        <dbReference type="ARBA" id="ARBA00004571"/>
    </source>
</evidence>
<dbReference type="Pfam" id="PF00593">
    <property type="entry name" value="TonB_dep_Rec_b-barrel"/>
    <property type="match status" value="1"/>
</dbReference>
<dbReference type="GO" id="GO:0015891">
    <property type="term" value="P:siderophore transport"/>
    <property type="evidence" value="ECO:0007669"/>
    <property type="project" value="InterPro"/>
</dbReference>
<dbReference type="GO" id="GO:0038023">
    <property type="term" value="F:signaling receptor activity"/>
    <property type="evidence" value="ECO:0007669"/>
    <property type="project" value="InterPro"/>
</dbReference>
<evidence type="ECO:0000256" key="5">
    <source>
        <dbReference type="ARBA" id="ARBA00022692"/>
    </source>
</evidence>
<evidence type="ECO:0000259" key="12">
    <source>
        <dbReference type="Pfam" id="PF00593"/>
    </source>
</evidence>
<dbReference type="EMBL" id="VKAD01000001">
    <property type="protein sequence ID" value="TXR53903.1"/>
    <property type="molecule type" value="Genomic_DNA"/>
</dbReference>
<evidence type="ECO:0000256" key="7">
    <source>
        <dbReference type="ARBA" id="ARBA00023136"/>
    </source>
</evidence>
<evidence type="ECO:0000313" key="15">
    <source>
        <dbReference type="Proteomes" id="UP000321764"/>
    </source>
</evidence>
<keyword evidence="9 10" id="KW-0998">Cell outer membrane</keyword>
<name>A0A5C8Z9H7_9GAMM</name>
<evidence type="ECO:0000256" key="4">
    <source>
        <dbReference type="ARBA" id="ARBA00022452"/>
    </source>
</evidence>
<gene>
    <name evidence="14" type="ORF">FME95_04945</name>
</gene>
<dbReference type="PANTHER" id="PTHR32552:SF74">
    <property type="entry name" value="HYDROXAMATE SIDEROPHORE RECEPTOR FHUE"/>
    <property type="match status" value="1"/>
</dbReference>